<comment type="caution">
    <text evidence="1">The sequence shown here is derived from an EMBL/GenBank/DDBJ whole genome shotgun (WGS) entry which is preliminary data.</text>
</comment>
<dbReference type="Pfam" id="PF02566">
    <property type="entry name" value="OsmC"/>
    <property type="match status" value="1"/>
</dbReference>
<dbReference type="PANTHER" id="PTHR39624">
    <property type="entry name" value="PROTEIN INVOLVED IN RIMO-MEDIATED BETA-METHYLTHIOLATION OF RIBOSOMAL PROTEIN S12 YCAO"/>
    <property type="match status" value="1"/>
</dbReference>
<dbReference type="PANTHER" id="PTHR39624:SF2">
    <property type="entry name" value="OSMC-LIKE PROTEIN"/>
    <property type="match status" value="1"/>
</dbReference>
<accession>A0A523RXZ6</accession>
<protein>
    <submittedName>
        <fullName evidence="1">Osmotically inducible protein OsmC</fullName>
    </submittedName>
</protein>
<dbReference type="EMBL" id="SOKJ01000211">
    <property type="protein sequence ID" value="TET10655.1"/>
    <property type="molecule type" value="Genomic_DNA"/>
</dbReference>
<dbReference type="Proteomes" id="UP000316360">
    <property type="component" value="Unassembled WGS sequence"/>
</dbReference>
<dbReference type="AlphaFoldDB" id="A0A523RXZ6"/>
<dbReference type="InterPro" id="IPR036102">
    <property type="entry name" value="OsmC/Ohrsf"/>
</dbReference>
<dbReference type="SUPFAM" id="SSF82784">
    <property type="entry name" value="OsmC-like"/>
    <property type="match status" value="1"/>
</dbReference>
<dbReference type="InterPro" id="IPR015946">
    <property type="entry name" value="KH_dom-like_a/b"/>
</dbReference>
<evidence type="ECO:0000313" key="1">
    <source>
        <dbReference type="EMBL" id="TET10655.1"/>
    </source>
</evidence>
<sequence>MDMKIVFPGGKKVNAIYKGLTIRTDQPKDSGGQISTPAPFDLFLASIGTCTGIYVLLFCQARHIPTERLKIILHTERNRETRMITKIVIEIQLPPEFPEKYRQPLIRVAGKCSVKKHLENPPLFDIYTKTIEKPNAKE</sequence>
<proteinExistence type="predicted"/>
<dbReference type="InterPro" id="IPR003718">
    <property type="entry name" value="OsmC/Ohr_fam"/>
</dbReference>
<evidence type="ECO:0000313" key="2">
    <source>
        <dbReference type="Proteomes" id="UP000316360"/>
    </source>
</evidence>
<organism evidence="1 2">
    <name type="scientific">Aerophobetes bacterium</name>
    <dbReference type="NCBI Taxonomy" id="2030807"/>
    <lineage>
        <taxon>Bacteria</taxon>
        <taxon>Candidatus Aerophobota</taxon>
    </lineage>
</organism>
<reference evidence="1 2" key="1">
    <citation type="submission" date="2019-03" db="EMBL/GenBank/DDBJ databases">
        <title>Metabolic potential of uncultured bacteria and archaea associated with petroleum seepage in deep-sea sediments.</title>
        <authorList>
            <person name="Dong X."/>
            <person name="Hubert C."/>
        </authorList>
    </citation>
    <scope>NUCLEOTIDE SEQUENCE [LARGE SCALE GENOMIC DNA]</scope>
    <source>
        <strain evidence="1">E44_bin7</strain>
    </source>
</reference>
<gene>
    <name evidence="1" type="ORF">E3J84_03725</name>
</gene>
<name>A0A523RXZ6_UNCAE</name>
<dbReference type="Gene3D" id="3.30.300.20">
    <property type="match status" value="1"/>
</dbReference>